<dbReference type="RefSeq" id="WP_089904245.1">
    <property type="nucleotide sequence ID" value="NZ_FOCI01000018.1"/>
</dbReference>
<proteinExistence type="predicted"/>
<evidence type="ECO:0000313" key="2">
    <source>
        <dbReference type="EMBL" id="SEN47530.1"/>
    </source>
</evidence>
<evidence type="ECO:0000256" key="1">
    <source>
        <dbReference type="SAM" id="SignalP"/>
    </source>
</evidence>
<feature type="signal peptide" evidence="1">
    <location>
        <begin position="1"/>
        <end position="20"/>
    </location>
</feature>
<sequence>MRNLVGHAAMLAMLAGQAAAQDNGPSYTVFGTTGLLEMPTAESAAPDDIASTIARSDTGGVRTTFTYQVTPRLSGSFRYGSFEQYTQADANGDRGTFETFDRSFDLQFRLTDEGRYLPAIAVGLRDFLGTGRFSSEYVVASKSFGPDFIATAGIGWGRMGQQNGFSNPLGVLGDYFDTRPAFVDREFAAENADGDGNGGQLSTNQFFRGDAAFFAGVEYQYSDTLGFKAEYSSINYPEGTFIPAIDYSSPFNFGASYRIRPNIELGAAWMYGTELSLRGTYILNPTDRQNATGLDPAPAPVRVRTADQRAAQTWDQMRQPEPAVRKGLTDLLAVEGIDLIGLEITDRTARLRYQNTRFRSEAQAMGRAARMMTQIIPPSVQTFVMEPVQNGLPLSAVSIPRAGIEQYENRIGGADALLEASAVAPAGPDAGLVLQPSTEPAFKWGIAPYFALILFNKNEPLDFDTGLALDLEYDVSRNLTFAGRVQQTVMGAQEPLDFFDNPNDYVNVRTDTAFFGREGTPTLEYLTATYYTRLTPDVYGRVTAGYLERMYGGVSTEVLWKPQATRLAVGAEVNYAMLRDQDMGFGFALFEKNADGDRVEVGDYSVTTAMLTGYYDIGRGFEASLGVGKYLAGDVGATFALDRTYENGWSVGGYFTLTDMPFDDFGEGSFDKGIRITIPYDYFIGTPSRKSVSTTVQSLSRDGGATLDVQGRLYDVVRNGQLNDLSDTWGRFWR</sequence>
<feature type="chain" id="PRO_5011519915" evidence="1">
    <location>
        <begin position="21"/>
        <end position="734"/>
    </location>
</feature>
<dbReference type="AlphaFoldDB" id="A0A1H8GUN9"/>
<dbReference type="Proteomes" id="UP000199585">
    <property type="component" value="Unassembled WGS sequence"/>
</dbReference>
<protein>
    <submittedName>
        <fullName evidence="2">Exopolysaccharide biosynthesis protein YbjH</fullName>
    </submittedName>
</protein>
<gene>
    <name evidence="2" type="ORF">SAMN04488003_1184</name>
</gene>
<name>A0A1H8GUN9_9RHOB</name>
<dbReference type="OrthoDB" id="19542at2"/>
<reference evidence="2 3" key="1">
    <citation type="submission" date="2016-10" db="EMBL/GenBank/DDBJ databases">
        <authorList>
            <person name="de Groot N.N."/>
        </authorList>
    </citation>
    <scope>NUCLEOTIDE SEQUENCE [LARGE SCALE GENOMIC DNA]</scope>
    <source>
        <strain evidence="2 3">DSM 16213</strain>
    </source>
</reference>
<evidence type="ECO:0000313" key="3">
    <source>
        <dbReference type="Proteomes" id="UP000199585"/>
    </source>
</evidence>
<dbReference type="EMBL" id="FOCI01000018">
    <property type="protein sequence ID" value="SEN47530.1"/>
    <property type="molecule type" value="Genomic_DNA"/>
</dbReference>
<organism evidence="2 3">
    <name type="scientific">Loktanella fryxellensis</name>
    <dbReference type="NCBI Taxonomy" id="245187"/>
    <lineage>
        <taxon>Bacteria</taxon>
        <taxon>Pseudomonadati</taxon>
        <taxon>Pseudomonadota</taxon>
        <taxon>Alphaproteobacteria</taxon>
        <taxon>Rhodobacterales</taxon>
        <taxon>Roseobacteraceae</taxon>
        <taxon>Loktanella</taxon>
    </lineage>
</organism>
<keyword evidence="3" id="KW-1185">Reference proteome</keyword>
<dbReference type="Pfam" id="PF06082">
    <property type="entry name" value="YjbH"/>
    <property type="match status" value="1"/>
</dbReference>
<keyword evidence="1" id="KW-0732">Signal</keyword>
<accession>A0A1H8GUN9</accession>
<dbReference type="InterPro" id="IPR010344">
    <property type="entry name" value="YbjH"/>
</dbReference>
<dbReference type="STRING" id="245187.SAMN04488003_1184"/>